<keyword evidence="3" id="KW-1185">Reference proteome</keyword>
<organism evidence="2 3">
    <name type="scientific">Crotalaria pallida</name>
    <name type="common">Smooth rattlebox</name>
    <name type="synonym">Crotalaria striata</name>
    <dbReference type="NCBI Taxonomy" id="3830"/>
    <lineage>
        <taxon>Eukaryota</taxon>
        <taxon>Viridiplantae</taxon>
        <taxon>Streptophyta</taxon>
        <taxon>Embryophyta</taxon>
        <taxon>Tracheophyta</taxon>
        <taxon>Spermatophyta</taxon>
        <taxon>Magnoliopsida</taxon>
        <taxon>eudicotyledons</taxon>
        <taxon>Gunneridae</taxon>
        <taxon>Pentapetalae</taxon>
        <taxon>rosids</taxon>
        <taxon>fabids</taxon>
        <taxon>Fabales</taxon>
        <taxon>Fabaceae</taxon>
        <taxon>Papilionoideae</taxon>
        <taxon>50 kb inversion clade</taxon>
        <taxon>genistoids sensu lato</taxon>
        <taxon>core genistoids</taxon>
        <taxon>Crotalarieae</taxon>
        <taxon>Crotalaria</taxon>
    </lineage>
</organism>
<dbReference type="AlphaFoldDB" id="A0AAN9EF07"/>
<dbReference type="EMBL" id="JAYWIO010000006">
    <property type="protein sequence ID" value="KAK7256262.1"/>
    <property type="molecule type" value="Genomic_DNA"/>
</dbReference>
<evidence type="ECO:0000313" key="3">
    <source>
        <dbReference type="Proteomes" id="UP001372338"/>
    </source>
</evidence>
<name>A0AAN9EF07_CROPI</name>
<accession>A0AAN9EF07</accession>
<evidence type="ECO:0000256" key="1">
    <source>
        <dbReference type="SAM" id="MobiDB-lite"/>
    </source>
</evidence>
<gene>
    <name evidence="2" type="ORF">RIF29_29702</name>
</gene>
<comment type="caution">
    <text evidence="2">The sequence shown here is derived from an EMBL/GenBank/DDBJ whole genome shotgun (WGS) entry which is preliminary data.</text>
</comment>
<evidence type="ECO:0000313" key="2">
    <source>
        <dbReference type="EMBL" id="KAK7256262.1"/>
    </source>
</evidence>
<dbReference type="Proteomes" id="UP001372338">
    <property type="component" value="Unassembled WGS sequence"/>
</dbReference>
<proteinExistence type="predicted"/>
<sequence>MEEMVSVGDKARDVGDGASGFALPLSTTTMCGGAVNSAQTRGHHNKSLARSGPGLRLNSRHQTLHRPDPIGDSSFITMVSSSSLVLPGLDGRIWRKKGTKWK</sequence>
<feature type="region of interest" description="Disordered" evidence="1">
    <location>
        <begin position="32"/>
        <end position="72"/>
    </location>
</feature>
<protein>
    <submittedName>
        <fullName evidence="2">Uncharacterized protein</fullName>
    </submittedName>
</protein>
<reference evidence="2 3" key="1">
    <citation type="submission" date="2024-01" db="EMBL/GenBank/DDBJ databases">
        <title>The genomes of 5 underutilized Papilionoideae crops provide insights into root nodulation and disease resistanc.</title>
        <authorList>
            <person name="Yuan L."/>
        </authorList>
    </citation>
    <scope>NUCLEOTIDE SEQUENCE [LARGE SCALE GENOMIC DNA]</scope>
    <source>
        <strain evidence="2">ZHUSHIDOU_FW_LH</strain>
        <tissue evidence="2">Leaf</tissue>
    </source>
</reference>